<dbReference type="EMBL" id="KN716646">
    <property type="protein sequence ID" value="KJH42605.1"/>
    <property type="molecule type" value="Genomic_DNA"/>
</dbReference>
<reference evidence="1 2" key="1">
    <citation type="submission" date="2013-11" db="EMBL/GenBank/DDBJ databases">
        <title>Draft genome of the bovine lungworm Dictyocaulus viviparus.</title>
        <authorList>
            <person name="Mitreva M."/>
        </authorList>
    </citation>
    <scope>NUCLEOTIDE SEQUENCE [LARGE SCALE GENOMIC DNA]</scope>
    <source>
        <strain evidence="1 2">HannoverDv2000</strain>
    </source>
</reference>
<evidence type="ECO:0000313" key="1">
    <source>
        <dbReference type="EMBL" id="KJH42605.1"/>
    </source>
</evidence>
<keyword evidence="2" id="KW-1185">Reference proteome</keyword>
<feature type="non-terminal residue" evidence="1">
    <location>
        <position position="346"/>
    </location>
</feature>
<name>A0A0D8XD96_DICVI</name>
<dbReference type="OrthoDB" id="5823310at2759"/>
<protein>
    <submittedName>
        <fullName evidence="1">Uncharacterized protein</fullName>
    </submittedName>
</protein>
<evidence type="ECO:0000313" key="2">
    <source>
        <dbReference type="Proteomes" id="UP000053766"/>
    </source>
</evidence>
<accession>A0A0D8XD96</accession>
<dbReference type="Proteomes" id="UP000053766">
    <property type="component" value="Unassembled WGS sequence"/>
</dbReference>
<dbReference type="AlphaFoldDB" id="A0A0D8XD96"/>
<dbReference type="STRING" id="29172.A0A0D8XD96"/>
<sequence length="346" mass="39026">MSSLTAVEEGTLRRSHSEDDSLCTGEFEIISCESISREPPSRHEHDTPHWSLQHSINVASMVPVNNLSSLLCSTQYDPAFLSLRTATEGCQTSPGLESPLSEVASVKCSDASVLTETIVTHSLSGSAHPEAVLSTESGSILENVLQSQSETREMLERVIMSLNFINKDRFETDNQLCCPHERLWKEVDENSTEPSSLKQQVVELQKQLFERGLEVDTRSKALREMTVELEAAYRKITDLTDSHSLLNDKCKELSGKLDETFALLVAERERVALAEDQIRSFHSGNEYSVVNEKMVIREMREKDAYAQKLESELEKASYQLNDLSRSYESKDVELRTHLEIINVLKE</sequence>
<reference evidence="2" key="2">
    <citation type="journal article" date="2016" name="Sci. Rep.">
        <title>Dictyocaulus viviparus genome, variome and transcriptome elucidate lungworm biology and support future intervention.</title>
        <authorList>
            <person name="McNulty S.N."/>
            <person name="Strube C."/>
            <person name="Rosa B.A."/>
            <person name="Martin J.C."/>
            <person name="Tyagi R."/>
            <person name="Choi Y.J."/>
            <person name="Wang Q."/>
            <person name="Hallsworth Pepin K."/>
            <person name="Zhang X."/>
            <person name="Ozersky P."/>
            <person name="Wilson R.K."/>
            <person name="Sternberg P.W."/>
            <person name="Gasser R.B."/>
            <person name="Mitreva M."/>
        </authorList>
    </citation>
    <scope>NUCLEOTIDE SEQUENCE [LARGE SCALE GENOMIC DNA]</scope>
    <source>
        <strain evidence="2">HannoverDv2000</strain>
    </source>
</reference>
<proteinExistence type="predicted"/>
<organism evidence="1 2">
    <name type="scientific">Dictyocaulus viviparus</name>
    <name type="common">Bovine lungworm</name>
    <dbReference type="NCBI Taxonomy" id="29172"/>
    <lineage>
        <taxon>Eukaryota</taxon>
        <taxon>Metazoa</taxon>
        <taxon>Ecdysozoa</taxon>
        <taxon>Nematoda</taxon>
        <taxon>Chromadorea</taxon>
        <taxon>Rhabditida</taxon>
        <taxon>Rhabditina</taxon>
        <taxon>Rhabditomorpha</taxon>
        <taxon>Strongyloidea</taxon>
        <taxon>Metastrongylidae</taxon>
        <taxon>Dictyocaulus</taxon>
    </lineage>
</organism>
<gene>
    <name evidence="1" type="ORF">DICVIV_11391</name>
</gene>